<dbReference type="GO" id="GO:0016032">
    <property type="term" value="P:viral process"/>
    <property type="evidence" value="ECO:0007669"/>
    <property type="project" value="InterPro"/>
</dbReference>
<evidence type="ECO:0000313" key="6">
    <source>
        <dbReference type="Proteomes" id="UP000501303"/>
    </source>
</evidence>
<keyword evidence="3" id="KW-1090">Inhibition of host innate immune response by virus</keyword>
<evidence type="ECO:0000256" key="4">
    <source>
        <dbReference type="ARBA" id="ARBA00023280"/>
    </source>
</evidence>
<evidence type="ECO:0000256" key="2">
    <source>
        <dbReference type="ARBA" id="ARBA00022581"/>
    </source>
</evidence>
<evidence type="ECO:0000313" key="5">
    <source>
        <dbReference type="EMBL" id="SCO64870.1"/>
    </source>
</evidence>
<keyword evidence="6" id="KW-1185">Reference proteome</keyword>
<proteinExistence type="predicted"/>
<name>A0A6H2MW59_9VIRU</name>
<accession>A0A6H2MW59</accession>
<dbReference type="Proteomes" id="UP000501303">
    <property type="component" value="Segment"/>
</dbReference>
<sequence>MQLEIQRSGIVTFTARSFFSRLFAYRYYITHALTLSRQLNNVEPSFPETLPRSLLFSLPFIINNNYDMGDGYIRFQPDHLREFVLWGLICGYYPRLNKRGRRGYRATLAARVERRAYLSTLHNLDWRNLEENMFRRQECFFQSAEGFSRMLGGLFSIWNRDAANRYGELPLDACRNLVDSIFVGSKVYMDLSDLFHDTCPCIGYSHLNNNGDLPCGQMDLFTAPYALYTLSADHHKIHHWNAGTSEENSDSEGEGL</sequence>
<dbReference type="GO" id="GO:0052170">
    <property type="term" value="P:symbiont-mediated suppression of host innate immune response"/>
    <property type="evidence" value="ECO:0007669"/>
    <property type="project" value="UniProtKB-KW"/>
</dbReference>
<protein>
    <submittedName>
        <fullName evidence="5">P0</fullName>
    </submittedName>
</protein>
<evidence type="ECO:0000256" key="3">
    <source>
        <dbReference type="ARBA" id="ARBA00022632"/>
    </source>
</evidence>
<reference evidence="5" key="1">
    <citation type="submission" date="2016-06" db="EMBL/GenBank/DDBJ databases">
        <authorList>
            <person name="Lotos L."/>
        </authorList>
    </citation>
    <scope>NUCLEOTIDE SEQUENCE [LARGE SCALE GENOMIC DNA]</scope>
    <source>
        <strain evidence="5">RL5</strain>
    </source>
</reference>
<dbReference type="Pfam" id="PF04662">
    <property type="entry name" value="Luteo_PO"/>
    <property type="match status" value="1"/>
</dbReference>
<dbReference type="InterPro" id="IPR006755">
    <property type="entry name" value="Virus_P0"/>
</dbReference>
<evidence type="ECO:0000256" key="1">
    <source>
        <dbReference type="ARBA" id="ARBA00022463"/>
    </source>
</evidence>
<keyword evidence="2" id="KW-0945">Host-virus interaction</keyword>
<keyword evidence="1" id="KW-0941">Suppressor of RNA silencing</keyword>
<keyword evidence="4" id="KW-0899">Viral immunoevasion</keyword>
<dbReference type="EMBL" id="LT615235">
    <property type="protein sequence ID" value="SCO64870.1"/>
    <property type="molecule type" value="Genomic_RNA"/>
</dbReference>
<organism evidence="5">
    <name type="scientific">Torilis crimson leaf virus</name>
    <dbReference type="NCBI Taxonomy" id="1862685"/>
    <lineage>
        <taxon>Viruses</taxon>
        <taxon>Riboviria</taxon>
        <taxon>Orthornavirae</taxon>
        <taxon>Pisuviricota</taxon>
        <taxon>Pisoniviricetes</taxon>
        <taxon>Sobelivirales</taxon>
        <taxon>Solemoviridae</taxon>
        <taxon>Polerovirus</taxon>
        <taxon>Polerovirus TCLV</taxon>
    </lineage>
</organism>